<dbReference type="Proteomes" id="UP001212997">
    <property type="component" value="Unassembled WGS sequence"/>
</dbReference>
<sequence>MHLTATFPLLFGTTIEYRWAEDKQHNHWTLTYDLKAEWNAIEFGIRTATPIIPTEFRRGYIISSKFKFWYNDDFPIFDWVKLDEICDNLEHLEEVCIEFRVEGAWVKEIKDPTKSILRIAQAFLLARRRRGLSLGFIVDGKAIPWLLLDNVVIDDSAIVEPTE</sequence>
<accession>A0AAD5V207</accession>
<dbReference type="EMBL" id="JANAWD010000261">
    <property type="protein sequence ID" value="KAJ3482699.1"/>
    <property type="molecule type" value="Genomic_DNA"/>
</dbReference>
<keyword evidence="2" id="KW-1185">Reference proteome</keyword>
<evidence type="ECO:0000313" key="1">
    <source>
        <dbReference type="EMBL" id="KAJ3482699.1"/>
    </source>
</evidence>
<evidence type="ECO:0000313" key="2">
    <source>
        <dbReference type="Proteomes" id="UP001212997"/>
    </source>
</evidence>
<organism evidence="1 2">
    <name type="scientific">Meripilus lineatus</name>
    <dbReference type="NCBI Taxonomy" id="2056292"/>
    <lineage>
        <taxon>Eukaryota</taxon>
        <taxon>Fungi</taxon>
        <taxon>Dikarya</taxon>
        <taxon>Basidiomycota</taxon>
        <taxon>Agaricomycotina</taxon>
        <taxon>Agaricomycetes</taxon>
        <taxon>Polyporales</taxon>
        <taxon>Meripilaceae</taxon>
        <taxon>Meripilus</taxon>
    </lineage>
</organism>
<proteinExistence type="predicted"/>
<name>A0AAD5V207_9APHY</name>
<gene>
    <name evidence="1" type="ORF">NLI96_g6801</name>
</gene>
<dbReference type="AlphaFoldDB" id="A0AAD5V207"/>
<reference evidence="1" key="1">
    <citation type="submission" date="2022-07" db="EMBL/GenBank/DDBJ databases">
        <title>Genome Sequence of Physisporinus lineatus.</title>
        <authorList>
            <person name="Buettner E."/>
        </authorList>
    </citation>
    <scope>NUCLEOTIDE SEQUENCE</scope>
    <source>
        <strain evidence="1">VT162</strain>
    </source>
</reference>
<protein>
    <submittedName>
        <fullName evidence="1">Uncharacterized protein</fullName>
    </submittedName>
</protein>
<comment type="caution">
    <text evidence="1">The sequence shown here is derived from an EMBL/GenBank/DDBJ whole genome shotgun (WGS) entry which is preliminary data.</text>
</comment>